<gene>
    <name evidence="2" type="ORF">GCM10009560_07910</name>
</gene>
<keyword evidence="3" id="KW-1185">Reference proteome</keyword>
<dbReference type="EMBL" id="BAAAHQ010000002">
    <property type="protein sequence ID" value="GAA0914464.1"/>
    <property type="molecule type" value="Genomic_DNA"/>
</dbReference>
<evidence type="ECO:0000313" key="2">
    <source>
        <dbReference type="EMBL" id="GAA0914464.1"/>
    </source>
</evidence>
<evidence type="ECO:0000313" key="3">
    <source>
        <dbReference type="Proteomes" id="UP001501578"/>
    </source>
</evidence>
<dbReference type="RefSeq" id="WP_343948292.1">
    <property type="nucleotide sequence ID" value="NZ_BAAAHQ010000002.1"/>
</dbReference>
<protein>
    <submittedName>
        <fullName evidence="2">Uncharacterized protein</fullName>
    </submittedName>
</protein>
<organism evidence="2 3">
    <name type="scientific">Nonomuraea longicatena</name>
    <dbReference type="NCBI Taxonomy" id="83682"/>
    <lineage>
        <taxon>Bacteria</taxon>
        <taxon>Bacillati</taxon>
        <taxon>Actinomycetota</taxon>
        <taxon>Actinomycetes</taxon>
        <taxon>Streptosporangiales</taxon>
        <taxon>Streptosporangiaceae</taxon>
        <taxon>Nonomuraea</taxon>
    </lineage>
</organism>
<keyword evidence="1" id="KW-1133">Transmembrane helix</keyword>
<reference evidence="2 3" key="1">
    <citation type="journal article" date="2019" name="Int. J. Syst. Evol. Microbiol.">
        <title>The Global Catalogue of Microorganisms (GCM) 10K type strain sequencing project: providing services to taxonomists for standard genome sequencing and annotation.</title>
        <authorList>
            <consortium name="The Broad Institute Genomics Platform"/>
            <consortium name="The Broad Institute Genome Sequencing Center for Infectious Disease"/>
            <person name="Wu L."/>
            <person name="Ma J."/>
        </authorList>
    </citation>
    <scope>NUCLEOTIDE SEQUENCE [LARGE SCALE GENOMIC DNA]</scope>
    <source>
        <strain evidence="2 3">JCM 11136</strain>
    </source>
</reference>
<keyword evidence="1" id="KW-0472">Membrane</keyword>
<sequence length="95" mass="9554">MDSAWQILGTLLGASLGASLLIAVAVMAPGRRRPGGGAEPVWMGGPSGAEHGVGSSDLVLMDHPPAWAATRGTDWRVAAETAEPGRHVGGASAGW</sequence>
<accession>A0ABN1NR39</accession>
<dbReference type="Proteomes" id="UP001501578">
    <property type="component" value="Unassembled WGS sequence"/>
</dbReference>
<evidence type="ECO:0000256" key="1">
    <source>
        <dbReference type="SAM" id="Phobius"/>
    </source>
</evidence>
<name>A0ABN1NR39_9ACTN</name>
<keyword evidence="1" id="KW-0812">Transmembrane</keyword>
<feature type="transmembrane region" description="Helical" evidence="1">
    <location>
        <begin position="6"/>
        <end position="28"/>
    </location>
</feature>
<proteinExistence type="predicted"/>
<comment type="caution">
    <text evidence="2">The sequence shown here is derived from an EMBL/GenBank/DDBJ whole genome shotgun (WGS) entry which is preliminary data.</text>
</comment>